<dbReference type="Proteomes" id="UP000550714">
    <property type="component" value="Unassembled WGS sequence"/>
</dbReference>
<feature type="domain" description="DUF4097" evidence="1">
    <location>
        <begin position="111"/>
        <end position="263"/>
    </location>
</feature>
<dbReference type="AlphaFoldDB" id="A0A839S0J5"/>
<keyword evidence="3" id="KW-1185">Reference proteome</keyword>
<dbReference type="RefSeq" id="WP_183653040.1">
    <property type="nucleotide sequence ID" value="NZ_JACHWU010000002.1"/>
</dbReference>
<accession>A0A839S0J5</accession>
<dbReference type="Pfam" id="PF13349">
    <property type="entry name" value="DUF4097"/>
    <property type="match status" value="1"/>
</dbReference>
<evidence type="ECO:0000313" key="3">
    <source>
        <dbReference type="Proteomes" id="UP000550714"/>
    </source>
</evidence>
<proteinExistence type="predicted"/>
<protein>
    <recommendedName>
        <fullName evidence="1">DUF4097 domain-containing protein</fullName>
    </recommendedName>
</protein>
<gene>
    <name evidence="2" type="ORF">FHS23_002361</name>
</gene>
<name>A0A839S0J5_9PSEU</name>
<comment type="caution">
    <text evidence="2">The sequence shown here is derived from an EMBL/GenBank/DDBJ whole genome shotgun (WGS) entry which is preliminary data.</text>
</comment>
<dbReference type="EMBL" id="JACHWU010000002">
    <property type="protein sequence ID" value="MBB3051338.1"/>
    <property type="molecule type" value="Genomic_DNA"/>
</dbReference>
<dbReference type="InterPro" id="IPR025164">
    <property type="entry name" value="Toastrack_DUF4097"/>
</dbReference>
<evidence type="ECO:0000259" key="1">
    <source>
        <dbReference type="Pfam" id="PF13349"/>
    </source>
</evidence>
<reference evidence="2 3" key="1">
    <citation type="submission" date="2020-08" db="EMBL/GenBank/DDBJ databases">
        <title>Genomic Encyclopedia of Type Strains, Phase III (KMG-III): the genomes of soil and plant-associated and newly described type strains.</title>
        <authorList>
            <person name="Whitman W."/>
        </authorList>
    </citation>
    <scope>NUCLEOTIDE SEQUENCE [LARGE SCALE GENOMIC DNA]</scope>
    <source>
        <strain evidence="2 3">CECT 8577</strain>
    </source>
</reference>
<organism evidence="2 3">
    <name type="scientific">Prauserella isguenensis</name>
    <dbReference type="NCBI Taxonomy" id="1470180"/>
    <lineage>
        <taxon>Bacteria</taxon>
        <taxon>Bacillati</taxon>
        <taxon>Actinomycetota</taxon>
        <taxon>Actinomycetes</taxon>
        <taxon>Pseudonocardiales</taxon>
        <taxon>Pseudonocardiaceae</taxon>
        <taxon>Prauserella</taxon>
    </lineage>
</organism>
<sequence>MSEQQSEPARTEAFDAPGPVDVDVDIPFGRVAVHLGGDTCSVEIRHDPGAHLPWTESVAGILSWVGDRFGTGDLAGSPEEAIAQCRIEHEVRTLVVRGPQALPLHGVPLAVTVRAPEGSAVRVRAAAGAVTVTGTAQRLEVTTGSGEVRVGDADGPATIRAGGGDVTTGALRGGVQLRASRGDVSIAALPATGSVTTAAGAVRLGEIGGDVLIRTSSGDVTVADAAAGSLEVTTGSGTIRIGVRSGVAAEIDLSSGSGRVGSELDVADMAPDRDVPLAVRARTGAGDVVVGRALVGSTG</sequence>
<evidence type="ECO:0000313" key="2">
    <source>
        <dbReference type="EMBL" id="MBB3051338.1"/>
    </source>
</evidence>